<dbReference type="CDD" id="cd06759">
    <property type="entry name" value="PDZ3_PDZD2-PDZ1_hPro-IL-16-like"/>
    <property type="match status" value="1"/>
</dbReference>
<organism evidence="3 4">
    <name type="scientific">Parthenolecanium corni</name>
    <dbReference type="NCBI Taxonomy" id="536013"/>
    <lineage>
        <taxon>Eukaryota</taxon>
        <taxon>Metazoa</taxon>
        <taxon>Ecdysozoa</taxon>
        <taxon>Arthropoda</taxon>
        <taxon>Hexapoda</taxon>
        <taxon>Insecta</taxon>
        <taxon>Pterygota</taxon>
        <taxon>Neoptera</taxon>
        <taxon>Paraneoptera</taxon>
        <taxon>Hemiptera</taxon>
        <taxon>Sternorrhyncha</taxon>
        <taxon>Coccoidea</taxon>
        <taxon>Coccidae</taxon>
        <taxon>Parthenolecanium</taxon>
    </lineage>
</organism>
<dbReference type="Pfam" id="PF00595">
    <property type="entry name" value="PDZ"/>
    <property type="match status" value="2"/>
</dbReference>
<dbReference type="AlphaFoldDB" id="A0AAN9Y561"/>
<dbReference type="InterPro" id="IPR036034">
    <property type="entry name" value="PDZ_sf"/>
</dbReference>
<name>A0AAN9Y561_9HEMI</name>
<dbReference type="SMART" id="SM00228">
    <property type="entry name" value="PDZ"/>
    <property type="match status" value="2"/>
</dbReference>
<dbReference type="CDD" id="cd00136">
    <property type="entry name" value="PDZ_canonical"/>
    <property type="match status" value="1"/>
</dbReference>
<evidence type="ECO:0000259" key="2">
    <source>
        <dbReference type="PROSITE" id="PS50106"/>
    </source>
</evidence>
<accession>A0AAN9Y561</accession>
<feature type="domain" description="PDZ" evidence="2">
    <location>
        <begin position="704"/>
        <end position="778"/>
    </location>
</feature>
<evidence type="ECO:0000256" key="1">
    <source>
        <dbReference type="SAM" id="MobiDB-lite"/>
    </source>
</evidence>
<reference evidence="3 4" key="1">
    <citation type="submission" date="2024-03" db="EMBL/GenBank/DDBJ databases">
        <title>Adaptation during the transition from Ophiocordyceps entomopathogen to insect associate is accompanied by gene loss and intensified selection.</title>
        <authorList>
            <person name="Ward C.M."/>
            <person name="Onetto C.A."/>
            <person name="Borneman A.R."/>
        </authorList>
    </citation>
    <scope>NUCLEOTIDE SEQUENCE [LARGE SCALE GENOMIC DNA]</scope>
    <source>
        <strain evidence="3">AWRI1</strain>
        <tissue evidence="3">Single Adult Female</tissue>
    </source>
</reference>
<feature type="domain" description="PDZ" evidence="2">
    <location>
        <begin position="509"/>
        <end position="578"/>
    </location>
</feature>
<comment type="caution">
    <text evidence="3">The sequence shown here is derived from an EMBL/GenBank/DDBJ whole genome shotgun (WGS) entry which is preliminary data.</text>
</comment>
<keyword evidence="4" id="KW-1185">Reference proteome</keyword>
<gene>
    <name evidence="3" type="ORF">V9T40_002001</name>
</gene>
<feature type="region of interest" description="Disordered" evidence="1">
    <location>
        <begin position="639"/>
        <end position="684"/>
    </location>
</feature>
<dbReference type="PROSITE" id="PS50106">
    <property type="entry name" value="PDZ"/>
    <property type="match status" value="2"/>
</dbReference>
<dbReference type="SUPFAM" id="SSF50156">
    <property type="entry name" value="PDZ domain-like"/>
    <property type="match status" value="2"/>
</dbReference>
<evidence type="ECO:0000313" key="4">
    <source>
        <dbReference type="Proteomes" id="UP001367676"/>
    </source>
</evidence>
<dbReference type="EMBL" id="JBBCAQ010000022">
    <property type="protein sequence ID" value="KAK7590388.1"/>
    <property type="molecule type" value="Genomic_DNA"/>
</dbReference>
<evidence type="ECO:0000313" key="3">
    <source>
        <dbReference type="EMBL" id="KAK7590388.1"/>
    </source>
</evidence>
<sequence>MKWFQKQNSSDTPRLLSLSSLKYELDQPETSTTAISRPFGNFRSSTSDSLIPTIIASVGWPPDEGRIFVVLHKTISIHPANAEVVKYKPIDLDSNEQNVKKYNVRENRVVVESPRSANWISSPPSPSSSVIRTPKEAFRATKEKRNPLLEKVKNTKLTYFKSDPSVLYGTRNCGAVPWNSADDGGSPYGYTEPSCDEQPSSLHDLDVDTDDDLVDGYCFVNSSPLKSHLFKSEWNLHAASAQRERRHCSPAKSENFRISSRLRAISDKYLKSSTNRLLAKLYRSADKSAVGALDRMNVSATAATTPVVERVDTAKRKLRSFSYGQLPGLKEFQTLRDICEANAAAVAAAQAASSAAKSAVDCTAADSASNIVNDESEDGDSGILVSSNSSVVESCATGSALFNCTTSAAPAGGTAVAQSPTSFHFRSASQDAPVTPITPTAHDGEQTCHERLASASCRPCSADEIKLELTERQRRRQRSPTTTIKSAAHSPRLPHVSPGPPNRRTSFKVVRLRRSYPEEELGIVVEKQTCGRQSSIVVADLLPGIAQRDGSLQVNDDIIGVNGYSVTNLLLNQVKQLLAHKCLDVTIVAQSSASCFGDTAEEVCKTPSQEKFRKHSQPFQKSAHTSSNKMARRSMVCGAAGAGGDAQQPEMVRQKSVDALRTSPQDGDECAAGSRRDDQNGSLNTENFCTLPRRSKGPMCAFFTFVFEKGAGKKSLGFTIVGGKDSPRGEMGIFVKSILPNGQAAEDGRLQEGDELLAVNGQALQEITHSEALSLFKSIKNGPVVLHVYRRLKIRNGMKMKSCSNLINAVNDET</sequence>
<protein>
    <recommendedName>
        <fullName evidence="2">PDZ domain-containing protein</fullName>
    </recommendedName>
</protein>
<dbReference type="PANTHER" id="PTHR11324">
    <property type="entry name" value="IL16-RELATED"/>
    <property type="match status" value="1"/>
</dbReference>
<feature type="region of interest" description="Disordered" evidence="1">
    <location>
        <begin position="470"/>
        <end position="504"/>
    </location>
</feature>
<dbReference type="PANTHER" id="PTHR11324:SF16">
    <property type="entry name" value="PDZ DOMAIN-CONTAINING PROTEIN 2"/>
    <property type="match status" value="1"/>
</dbReference>
<dbReference type="Gene3D" id="2.30.42.10">
    <property type="match status" value="2"/>
</dbReference>
<dbReference type="InterPro" id="IPR001478">
    <property type="entry name" value="PDZ"/>
</dbReference>
<proteinExistence type="predicted"/>
<dbReference type="Proteomes" id="UP001367676">
    <property type="component" value="Unassembled WGS sequence"/>
</dbReference>